<gene>
    <name evidence="3" type="ORF">SAMN04488104_101077</name>
</gene>
<dbReference type="RefSeq" id="WP_087938627.1">
    <property type="nucleotide sequence ID" value="NZ_FNAC01000010.1"/>
</dbReference>
<evidence type="ECO:0000259" key="2">
    <source>
        <dbReference type="Pfam" id="PF20584"/>
    </source>
</evidence>
<evidence type="ECO:0000313" key="4">
    <source>
        <dbReference type="Proteomes" id="UP000199060"/>
    </source>
</evidence>
<feature type="transmembrane region" description="Helical" evidence="1">
    <location>
        <begin position="20"/>
        <end position="43"/>
    </location>
</feature>
<protein>
    <recommendedName>
        <fullName evidence="2">DUF6787 domain-containing protein</fullName>
    </recommendedName>
</protein>
<sequence length="109" mass="12840">MSTSPQKPGFLKRLQTKWKLDSLFQVVMVLIVFACTGFTILFIKNPILDFFGVEKGGFVNTLLYLLLVLPLYQIFLLIYGFIFGQFRFFWEKEKQIMRRIIGIFSKKKS</sequence>
<keyword evidence="1" id="KW-1133">Transmembrane helix</keyword>
<keyword evidence="1" id="KW-0472">Membrane</keyword>
<keyword evidence="1" id="KW-0812">Transmembrane</keyword>
<accession>A0A1G6QT95</accession>
<dbReference type="Pfam" id="PF20584">
    <property type="entry name" value="DUF6787"/>
    <property type="match status" value="1"/>
</dbReference>
<reference evidence="4" key="1">
    <citation type="submission" date="2016-10" db="EMBL/GenBank/DDBJ databases">
        <authorList>
            <person name="Varghese N."/>
            <person name="Submissions S."/>
        </authorList>
    </citation>
    <scope>NUCLEOTIDE SEQUENCE [LARGE SCALE GENOMIC DNA]</scope>
    <source>
        <strain evidence="4">DSM 23095</strain>
    </source>
</reference>
<dbReference type="STRING" id="686796.SAMN04488104_101077"/>
<name>A0A1G6QT95_9BACT</name>
<dbReference type="EMBL" id="FNAC01000010">
    <property type="protein sequence ID" value="SDC95598.1"/>
    <property type="molecule type" value="Genomic_DNA"/>
</dbReference>
<proteinExistence type="predicted"/>
<dbReference type="InterPro" id="IPR046714">
    <property type="entry name" value="DUF6787"/>
</dbReference>
<feature type="domain" description="DUF6787" evidence="2">
    <location>
        <begin position="28"/>
        <end position="103"/>
    </location>
</feature>
<keyword evidence="4" id="KW-1185">Reference proteome</keyword>
<dbReference type="AlphaFoldDB" id="A0A1G6QT95"/>
<organism evidence="3 4">
    <name type="scientific">Algoriphagus faecimaris</name>
    <dbReference type="NCBI Taxonomy" id="686796"/>
    <lineage>
        <taxon>Bacteria</taxon>
        <taxon>Pseudomonadati</taxon>
        <taxon>Bacteroidota</taxon>
        <taxon>Cytophagia</taxon>
        <taxon>Cytophagales</taxon>
        <taxon>Cyclobacteriaceae</taxon>
        <taxon>Algoriphagus</taxon>
    </lineage>
</organism>
<dbReference type="PROSITE" id="PS51257">
    <property type="entry name" value="PROKAR_LIPOPROTEIN"/>
    <property type="match status" value="1"/>
</dbReference>
<evidence type="ECO:0000313" key="3">
    <source>
        <dbReference type="EMBL" id="SDC95598.1"/>
    </source>
</evidence>
<feature type="transmembrane region" description="Helical" evidence="1">
    <location>
        <begin position="63"/>
        <end position="90"/>
    </location>
</feature>
<evidence type="ECO:0000256" key="1">
    <source>
        <dbReference type="SAM" id="Phobius"/>
    </source>
</evidence>
<dbReference type="Proteomes" id="UP000199060">
    <property type="component" value="Unassembled WGS sequence"/>
</dbReference>
<dbReference type="OrthoDB" id="1151370at2"/>